<comment type="caution">
    <text evidence="2">The sequence shown here is derived from an EMBL/GenBank/DDBJ whole genome shotgun (WGS) entry which is preliminary data.</text>
</comment>
<dbReference type="RefSeq" id="WP_135869796.1">
    <property type="nucleotide sequence ID" value="NZ_SRSC01000002.1"/>
</dbReference>
<evidence type="ECO:0000259" key="1">
    <source>
        <dbReference type="Pfam" id="PF14065"/>
    </source>
</evidence>
<organism evidence="2 3">
    <name type="scientific">Geomonas terrae</name>
    <dbReference type="NCBI Taxonomy" id="2562681"/>
    <lineage>
        <taxon>Bacteria</taxon>
        <taxon>Pseudomonadati</taxon>
        <taxon>Thermodesulfobacteriota</taxon>
        <taxon>Desulfuromonadia</taxon>
        <taxon>Geobacterales</taxon>
        <taxon>Geobacteraceae</taxon>
        <taxon>Geomonas</taxon>
    </lineage>
</organism>
<dbReference type="EMBL" id="SRSC01000002">
    <property type="protein sequence ID" value="TGU72314.1"/>
    <property type="molecule type" value="Genomic_DNA"/>
</dbReference>
<protein>
    <submittedName>
        <fullName evidence="2">DUF4255 domain-containing protein</fullName>
    </submittedName>
</protein>
<evidence type="ECO:0000313" key="2">
    <source>
        <dbReference type="EMBL" id="TGU72314.1"/>
    </source>
</evidence>
<evidence type="ECO:0000313" key="3">
    <source>
        <dbReference type="Proteomes" id="UP000306416"/>
    </source>
</evidence>
<reference evidence="2 3" key="1">
    <citation type="submission" date="2019-04" db="EMBL/GenBank/DDBJ databases">
        <title>Geobacter oryzae sp. nov., ferric-reducing bacteria isolated from paddy soil.</title>
        <authorList>
            <person name="Xu Z."/>
            <person name="Masuda Y."/>
            <person name="Itoh H."/>
            <person name="Senoo K."/>
        </authorList>
    </citation>
    <scope>NUCLEOTIDE SEQUENCE [LARGE SCALE GENOMIC DNA]</scope>
    <source>
        <strain evidence="2 3">Red111</strain>
    </source>
</reference>
<dbReference type="Proteomes" id="UP000306416">
    <property type="component" value="Unassembled WGS sequence"/>
</dbReference>
<feature type="domain" description="Pvc16 N-terminal" evidence="1">
    <location>
        <begin position="7"/>
        <end position="196"/>
    </location>
</feature>
<accession>A0A4S1CFL4</accession>
<proteinExistence type="predicted"/>
<dbReference type="InterPro" id="IPR025351">
    <property type="entry name" value="Pvc16_N"/>
</dbReference>
<dbReference type="AlphaFoldDB" id="A0A4S1CFL4"/>
<keyword evidence="3" id="KW-1185">Reference proteome</keyword>
<dbReference type="Pfam" id="PF14065">
    <property type="entry name" value="Pvc16_N"/>
    <property type="match status" value="1"/>
</dbReference>
<sequence>MISHALTIIMNELNKHLHDVYNMSDGVNLGNVSDIFASGGGSGSVSRDKLYISAVNVKEEKTLKNVPNYVRNEATLKATYENPPVFLNFLLLMTATHSDYVNALSILSRVIRYFQFRNVFTETSVDPSSITTSSVPINPLDQLQSFKLILDIYSPTLEEVNHLWGTLGGKQYPFVLYIMRMLDLKFAFVEKEESLILEIARNIYHKPAVTV</sequence>
<gene>
    <name evidence="2" type="ORF">E4633_08350</name>
</gene>
<name>A0A4S1CFL4_9BACT</name>